<evidence type="ECO:0000313" key="2">
    <source>
        <dbReference type="EMBL" id="EJK57410.1"/>
    </source>
</evidence>
<feature type="compositionally biased region" description="Basic residues" evidence="1">
    <location>
        <begin position="41"/>
        <end position="50"/>
    </location>
</feature>
<reference evidence="2 3" key="1">
    <citation type="journal article" date="2012" name="Genome Biol.">
        <title>Genome and low-iron response of an oceanic diatom adapted to chronic iron limitation.</title>
        <authorList>
            <person name="Lommer M."/>
            <person name="Specht M."/>
            <person name="Roy A.S."/>
            <person name="Kraemer L."/>
            <person name="Andreson R."/>
            <person name="Gutowska M.A."/>
            <person name="Wolf J."/>
            <person name="Bergner S.V."/>
            <person name="Schilhabel M.B."/>
            <person name="Klostermeier U.C."/>
            <person name="Beiko R.G."/>
            <person name="Rosenstiel P."/>
            <person name="Hippler M."/>
            <person name="Laroche J."/>
        </authorList>
    </citation>
    <scope>NUCLEOTIDE SEQUENCE [LARGE SCALE GENOMIC DNA]</scope>
    <source>
        <strain evidence="2 3">CCMP1005</strain>
    </source>
</reference>
<accession>K0RWN8</accession>
<dbReference type="AlphaFoldDB" id="K0RWN8"/>
<evidence type="ECO:0000313" key="3">
    <source>
        <dbReference type="Proteomes" id="UP000266841"/>
    </source>
</evidence>
<feature type="compositionally biased region" description="Basic residues" evidence="1">
    <location>
        <begin position="190"/>
        <end position="200"/>
    </location>
</feature>
<feature type="compositionally biased region" description="Basic and acidic residues" evidence="1">
    <location>
        <begin position="336"/>
        <end position="351"/>
    </location>
</feature>
<evidence type="ECO:0000256" key="1">
    <source>
        <dbReference type="SAM" id="MobiDB-lite"/>
    </source>
</evidence>
<organism evidence="2 3">
    <name type="scientific">Thalassiosira oceanica</name>
    <name type="common">Marine diatom</name>
    <dbReference type="NCBI Taxonomy" id="159749"/>
    <lineage>
        <taxon>Eukaryota</taxon>
        <taxon>Sar</taxon>
        <taxon>Stramenopiles</taxon>
        <taxon>Ochrophyta</taxon>
        <taxon>Bacillariophyta</taxon>
        <taxon>Coscinodiscophyceae</taxon>
        <taxon>Thalassiosirophycidae</taxon>
        <taxon>Thalassiosirales</taxon>
        <taxon>Thalassiosiraceae</taxon>
        <taxon>Thalassiosira</taxon>
    </lineage>
</organism>
<feature type="compositionally biased region" description="Basic and acidic residues" evidence="1">
    <location>
        <begin position="179"/>
        <end position="189"/>
    </location>
</feature>
<feature type="compositionally biased region" description="Basic and acidic residues" evidence="1">
    <location>
        <begin position="19"/>
        <end position="35"/>
    </location>
</feature>
<feature type="compositionally biased region" description="Basic and acidic residues" evidence="1">
    <location>
        <begin position="51"/>
        <end position="77"/>
    </location>
</feature>
<sequence>AGAERPEQRRRGQVGRTAVGRDARGEADGDAREGAGEGPPKGHRAVHRAAGRAERGAVQRRDTDEPVRERQQEEVRAGVDTAQAAAREEDARLAGDHLEDERAPFDQQDVQREDVEQGAARDLPRGEPRRAPEHEQDHDLGEAGRRGRPQGGARQPQGARGRHDRASVAAGRVRHHGTGAREQDTDARERRRRIRRRGRRERRDESPRQHGRELRRGGRERRRRRRGGDGGRAGPRGERRRHPWGVPPGRADGGGLNPDRGGRRREVDHDRLRARHGGRGTVEARGGGRLLVLDDDDVVGGGHGERAGQQQRVGPRGEGLVQGRRAARNAAPAVRAEVRPYDPAGRAEGDQAEAVRKVLPIFSLRSFETA</sequence>
<feature type="compositionally biased region" description="Basic and acidic residues" evidence="1">
    <location>
        <begin position="260"/>
        <end position="271"/>
    </location>
</feature>
<feature type="compositionally biased region" description="Basic and acidic residues" evidence="1">
    <location>
        <begin position="86"/>
        <end position="115"/>
    </location>
</feature>
<keyword evidence="3" id="KW-1185">Reference proteome</keyword>
<feature type="compositionally biased region" description="Basic and acidic residues" evidence="1">
    <location>
        <begin position="1"/>
        <end position="10"/>
    </location>
</feature>
<protein>
    <submittedName>
        <fullName evidence="2">Uncharacterized protein</fullName>
    </submittedName>
</protein>
<feature type="compositionally biased region" description="Basic and acidic residues" evidence="1">
    <location>
        <begin position="122"/>
        <end position="145"/>
    </location>
</feature>
<gene>
    <name evidence="2" type="ORF">THAOC_22547</name>
</gene>
<comment type="caution">
    <text evidence="2">The sequence shown here is derived from an EMBL/GenBank/DDBJ whole genome shotgun (WGS) entry which is preliminary data.</text>
</comment>
<dbReference type="OMA" id="DESPRQH"/>
<feature type="non-terminal residue" evidence="2">
    <location>
        <position position="1"/>
    </location>
</feature>
<feature type="region of interest" description="Disordered" evidence="1">
    <location>
        <begin position="1"/>
        <end position="351"/>
    </location>
</feature>
<name>K0RWN8_THAOC</name>
<dbReference type="Proteomes" id="UP000266841">
    <property type="component" value="Unassembled WGS sequence"/>
</dbReference>
<feature type="compositionally biased region" description="Basic and acidic residues" evidence="1">
    <location>
        <begin position="201"/>
        <end position="217"/>
    </location>
</feature>
<dbReference type="EMBL" id="AGNL01028320">
    <property type="protein sequence ID" value="EJK57410.1"/>
    <property type="molecule type" value="Genomic_DNA"/>
</dbReference>
<proteinExistence type="predicted"/>